<dbReference type="Pfam" id="PF01471">
    <property type="entry name" value="PG_binding_1"/>
    <property type="match status" value="1"/>
</dbReference>
<protein>
    <submittedName>
        <fullName evidence="3">Peptidoglycan-binding domain-containing protein</fullName>
    </submittedName>
</protein>
<evidence type="ECO:0000259" key="2">
    <source>
        <dbReference type="Pfam" id="PF01471"/>
    </source>
</evidence>
<comment type="caution">
    <text evidence="3">The sequence shown here is derived from an EMBL/GenBank/DDBJ whole genome shotgun (WGS) entry which is preliminary data.</text>
</comment>
<dbReference type="RefSeq" id="WP_109280467.1">
    <property type="nucleotide sequence ID" value="NZ_JBFAUK010000005.1"/>
</dbReference>
<evidence type="ECO:0000313" key="3">
    <source>
        <dbReference type="EMBL" id="MEV5506708.1"/>
    </source>
</evidence>
<evidence type="ECO:0000256" key="1">
    <source>
        <dbReference type="SAM" id="SignalP"/>
    </source>
</evidence>
<gene>
    <name evidence="3" type="ORF">AB0L16_09545</name>
</gene>
<dbReference type="InterPro" id="IPR002477">
    <property type="entry name" value="Peptidoglycan-bd-like"/>
</dbReference>
<dbReference type="InterPro" id="IPR036365">
    <property type="entry name" value="PGBD-like_sf"/>
</dbReference>
<dbReference type="Gene3D" id="1.10.101.10">
    <property type="entry name" value="PGBD-like superfamily/PGBD"/>
    <property type="match status" value="1"/>
</dbReference>
<keyword evidence="1" id="KW-0732">Signal</keyword>
<evidence type="ECO:0000313" key="4">
    <source>
        <dbReference type="Proteomes" id="UP001552594"/>
    </source>
</evidence>
<name>A0ABV3JUZ3_STRON</name>
<sequence>MFRRIAVAGAAALLSTIGAVGAAHAAPAGHPYKCDWLSNEPEISLGDGNGPNANDQVTWAVKAAQCELDSVMDRHVAVDGWFGTGTKNAVIAFQRYCAKLPADGIVGPNTWNKLDTWWQNGWDCHH</sequence>
<feature type="chain" id="PRO_5045886467" evidence="1">
    <location>
        <begin position="26"/>
        <end position="126"/>
    </location>
</feature>
<proteinExistence type="predicted"/>
<feature type="domain" description="Peptidoglycan binding-like" evidence="2">
    <location>
        <begin position="60"/>
        <end position="114"/>
    </location>
</feature>
<reference evidence="3 4" key="1">
    <citation type="submission" date="2024-06" db="EMBL/GenBank/DDBJ databases">
        <title>The Natural Products Discovery Center: Release of the First 8490 Sequenced Strains for Exploring Actinobacteria Biosynthetic Diversity.</title>
        <authorList>
            <person name="Kalkreuter E."/>
            <person name="Kautsar S.A."/>
            <person name="Yang D."/>
            <person name="Bader C.D."/>
            <person name="Teijaro C.N."/>
            <person name="Fluegel L."/>
            <person name="Davis C.M."/>
            <person name="Simpson J.R."/>
            <person name="Lauterbach L."/>
            <person name="Steele A.D."/>
            <person name="Gui C."/>
            <person name="Meng S."/>
            <person name="Li G."/>
            <person name="Viehrig K."/>
            <person name="Ye F."/>
            <person name="Su P."/>
            <person name="Kiefer A.F."/>
            <person name="Nichols A."/>
            <person name="Cepeda A.J."/>
            <person name="Yan W."/>
            <person name="Fan B."/>
            <person name="Jiang Y."/>
            <person name="Adhikari A."/>
            <person name="Zheng C.-J."/>
            <person name="Schuster L."/>
            <person name="Cowan T.M."/>
            <person name="Smanski M.J."/>
            <person name="Chevrette M.G."/>
            <person name="De Carvalho L.P.S."/>
            <person name="Shen B."/>
        </authorList>
    </citation>
    <scope>NUCLEOTIDE SEQUENCE [LARGE SCALE GENOMIC DNA]</scope>
    <source>
        <strain evidence="3 4">NPDC052347</strain>
    </source>
</reference>
<accession>A0ABV3JUZ3</accession>
<dbReference type="SUPFAM" id="SSF47090">
    <property type="entry name" value="PGBD-like"/>
    <property type="match status" value="1"/>
</dbReference>
<dbReference type="InterPro" id="IPR036366">
    <property type="entry name" value="PGBDSf"/>
</dbReference>
<keyword evidence="4" id="KW-1185">Reference proteome</keyword>
<dbReference type="Proteomes" id="UP001552594">
    <property type="component" value="Unassembled WGS sequence"/>
</dbReference>
<organism evidence="3 4">
    <name type="scientific">Streptomyces orinoci</name>
    <name type="common">Streptoverticillium orinoci</name>
    <dbReference type="NCBI Taxonomy" id="67339"/>
    <lineage>
        <taxon>Bacteria</taxon>
        <taxon>Bacillati</taxon>
        <taxon>Actinomycetota</taxon>
        <taxon>Actinomycetes</taxon>
        <taxon>Kitasatosporales</taxon>
        <taxon>Streptomycetaceae</taxon>
        <taxon>Streptomyces</taxon>
    </lineage>
</organism>
<feature type="signal peptide" evidence="1">
    <location>
        <begin position="1"/>
        <end position="25"/>
    </location>
</feature>
<dbReference type="EMBL" id="JBFAUK010000005">
    <property type="protein sequence ID" value="MEV5506708.1"/>
    <property type="molecule type" value="Genomic_DNA"/>
</dbReference>